<keyword evidence="5" id="KW-0378">Hydrolase</keyword>
<dbReference type="GO" id="GO:0003998">
    <property type="term" value="F:acylphosphatase activity"/>
    <property type="evidence" value="ECO:0007669"/>
    <property type="project" value="UniProtKB-EC"/>
</dbReference>
<dbReference type="InterPro" id="IPR020456">
    <property type="entry name" value="Acylphosphatase"/>
</dbReference>
<gene>
    <name evidence="8" type="ORF">EPA86_14720</name>
</gene>
<accession>A0A502KSR5</accession>
<feature type="domain" description="Acylphosphatase-like" evidence="7">
    <location>
        <begin position="5"/>
        <end position="93"/>
    </location>
</feature>
<evidence type="ECO:0000256" key="5">
    <source>
        <dbReference type="PROSITE-ProRule" id="PRU00520"/>
    </source>
</evidence>
<reference evidence="8 9" key="1">
    <citation type="submission" date="2019-01" db="EMBL/GenBank/DDBJ databases">
        <title>Litorilituus lipolytica sp. nov., isolated from intertidal sand of the Yellow Sea in China.</title>
        <authorList>
            <person name="Liu A."/>
        </authorList>
    </citation>
    <scope>NUCLEOTIDE SEQUENCE [LARGE SCALE GENOMIC DNA]</scope>
    <source>
        <strain evidence="8 9">RZ04</strain>
    </source>
</reference>
<sequence length="93" mass="10165">MTSNSIKAIVSGKVQKVWFRANTQKKAQELKVVGHAINLTNGDVEVLAYGDKVQLQTLIDWLHIGSEKSEVKQVAVTELASDELAHLTSFTTG</sequence>
<evidence type="ECO:0000259" key="7">
    <source>
        <dbReference type="PROSITE" id="PS51160"/>
    </source>
</evidence>
<dbReference type="PROSITE" id="PS51160">
    <property type="entry name" value="ACYLPHOSPHATASE_3"/>
    <property type="match status" value="1"/>
</dbReference>
<evidence type="ECO:0000313" key="8">
    <source>
        <dbReference type="EMBL" id="TPH13439.1"/>
    </source>
</evidence>
<dbReference type="Gene3D" id="3.30.70.100">
    <property type="match status" value="1"/>
</dbReference>
<evidence type="ECO:0000256" key="2">
    <source>
        <dbReference type="ARBA" id="ARBA00012150"/>
    </source>
</evidence>
<dbReference type="EMBL" id="SAWY01000036">
    <property type="protein sequence ID" value="TPH13439.1"/>
    <property type="molecule type" value="Genomic_DNA"/>
</dbReference>
<dbReference type="RefSeq" id="WP_140604937.1">
    <property type="nucleotide sequence ID" value="NZ_SAWY01000036.1"/>
</dbReference>
<feature type="active site" evidence="5">
    <location>
        <position position="20"/>
    </location>
</feature>
<dbReference type="OrthoDB" id="5295388at2"/>
<evidence type="ECO:0000313" key="9">
    <source>
        <dbReference type="Proteomes" id="UP000315303"/>
    </source>
</evidence>
<dbReference type="Proteomes" id="UP000315303">
    <property type="component" value="Unassembled WGS sequence"/>
</dbReference>
<dbReference type="SUPFAM" id="SSF54975">
    <property type="entry name" value="Acylphosphatase/BLUF domain-like"/>
    <property type="match status" value="1"/>
</dbReference>
<protein>
    <recommendedName>
        <fullName evidence="3 5">acylphosphatase</fullName>
        <ecNumber evidence="2 5">3.6.1.7</ecNumber>
    </recommendedName>
</protein>
<dbReference type="PANTHER" id="PTHR47268:SF4">
    <property type="entry name" value="ACYLPHOSPHATASE"/>
    <property type="match status" value="1"/>
</dbReference>
<dbReference type="InterPro" id="IPR001792">
    <property type="entry name" value="Acylphosphatase-like_dom"/>
</dbReference>
<comment type="similarity">
    <text evidence="1 6">Belongs to the acylphosphatase family.</text>
</comment>
<feature type="active site" evidence="5">
    <location>
        <position position="38"/>
    </location>
</feature>
<comment type="catalytic activity">
    <reaction evidence="4 5">
        <text>an acyl phosphate + H2O = a carboxylate + phosphate + H(+)</text>
        <dbReference type="Rhea" id="RHEA:14965"/>
        <dbReference type="ChEBI" id="CHEBI:15377"/>
        <dbReference type="ChEBI" id="CHEBI:15378"/>
        <dbReference type="ChEBI" id="CHEBI:29067"/>
        <dbReference type="ChEBI" id="CHEBI:43474"/>
        <dbReference type="ChEBI" id="CHEBI:59918"/>
        <dbReference type="EC" id="3.6.1.7"/>
    </reaction>
</comment>
<dbReference type="AlphaFoldDB" id="A0A502KSR5"/>
<organism evidence="8 9">
    <name type="scientific">Litorilituus lipolyticus</name>
    <dbReference type="NCBI Taxonomy" id="2491017"/>
    <lineage>
        <taxon>Bacteria</taxon>
        <taxon>Pseudomonadati</taxon>
        <taxon>Pseudomonadota</taxon>
        <taxon>Gammaproteobacteria</taxon>
        <taxon>Alteromonadales</taxon>
        <taxon>Colwelliaceae</taxon>
        <taxon>Litorilituus</taxon>
    </lineage>
</organism>
<evidence type="ECO:0000256" key="6">
    <source>
        <dbReference type="RuleBase" id="RU004168"/>
    </source>
</evidence>
<dbReference type="InterPro" id="IPR036046">
    <property type="entry name" value="Acylphosphatase-like_dom_sf"/>
</dbReference>
<evidence type="ECO:0000256" key="3">
    <source>
        <dbReference type="ARBA" id="ARBA00015991"/>
    </source>
</evidence>
<evidence type="ECO:0000256" key="4">
    <source>
        <dbReference type="ARBA" id="ARBA00047645"/>
    </source>
</evidence>
<dbReference type="EC" id="3.6.1.7" evidence="2 5"/>
<proteinExistence type="inferred from homology"/>
<dbReference type="Pfam" id="PF00708">
    <property type="entry name" value="Acylphosphatase"/>
    <property type="match status" value="1"/>
</dbReference>
<evidence type="ECO:0000256" key="1">
    <source>
        <dbReference type="ARBA" id="ARBA00005614"/>
    </source>
</evidence>
<keyword evidence="9" id="KW-1185">Reference proteome</keyword>
<comment type="caution">
    <text evidence="8">The sequence shown here is derived from an EMBL/GenBank/DDBJ whole genome shotgun (WGS) entry which is preliminary data.</text>
</comment>
<name>A0A502KSR5_9GAMM</name>
<dbReference type="PANTHER" id="PTHR47268">
    <property type="entry name" value="ACYLPHOSPHATASE"/>
    <property type="match status" value="1"/>
</dbReference>